<organism evidence="2 3">
    <name type="scientific">Elizabethkingia anophelis NUHP1</name>
    <dbReference type="NCBI Taxonomy" id="1338011"/>
    <lineage>
        <taxon>Bacteria</taxon>
        <taxon>Pseudomonadati</taxon>
        <taxon>Bacteroidota</taxon>
        <taxon>Flavobacteriia</taxon>
        <taxon>Flavobacteriales</taxon>
        <taxon>Weeksellaceae</taxon>
        <taxon>Elizabethkingia</taxon>
    </lineage>
</organism>
<sequence>MKYSALFSVFLLFGALYLTKAQFFDQTAIGVGYKYTGRNSLKLSFEYRTSTSSNQPYFNLGGGAIYTPVNGNSKILPEVHAYYNTVIFMYGVSASPYALEPNIGLSLFNAIWLTGGYAIPLNKEKYFRGATLGIQFNIAPVKASAFYDKFKTF</sequence>
<reference evidence="2" key="2">
    <citation type="journal article" date="2015" name="Genome Biol. Evol.">
        <title>Complete Genome Sequence and Transcriptomic Analysis of the Novel Pathogen Elizabethkingia anophelis in Response to Oxidative Stress.</title>
        <authorList>
            <person name="Li Y."/>
            <person name="Liu Y."/>
            <person name="Chew S.C."/>
            <person name="Tay M."/>
            <person name="Salido M.M."/>
            <person name="Teo J."/>
            <person name="Lauro F.M."/>
            <person name="Givskov M."/>
            <person name="Yang L."/>
        </authorList>
    </citation>
    <scope>NUCLEOTIDE SEQUENCE</scope>
    <source>
        <strain evidence="2">NUHP1</strain>
    </source>
</reference>
<accession>A0A077EIH1</accession>
<dbReference type="STRING" id="1338011.BD94_2538"/>
<dbReference type="KEGG" id="eao:BD94_2538"/>
<evidence type="ECO:0000313" key="3">
    <source>
        <dbReference type="Proteomes" id="UP000028933"/>
    </source>
</evidence>
<proteinExistence type="predicted"/>
<dbReference type="AlphaFoldDB" id="A0A077EIH1"/>
<reference evidence="2" key="1">
    <citation type="journal article" date="2013" name="Lancet">
        <title>First case of E anophelis outbreak in an intensive-care unit.</title>
        <authorList>
            <person name="Teo J."/>
            <person name="Tan S.Y."/>
            <person name="Tay M."/>
            <person name="Ding Y."/>
            <person name="Kjelleberg S."/>
            <person name="Givskov M."/>
            <person name="Lin R.T."/>
            <person name="Yang L."/>
        </authorList>
    </citation>
    <scope>NUCLEOTIDE SEQUENCE [LARGE SCALE GENOMIC DNA]</scope>
    <source>
        <strain evidence="2">NUHP1</strain>
    </source>
</reference>
<dbReference type="RefSeq" id="WP_024565536.1">
    <property type="nucleotide sequence ID" value="NZ_CP007547.1"/>
</dbReference>
<gene>
    <name evidence="2" type="ORF">BD94_2538</name>
</gene>
<feature type="chain" id="PRO_5001717759" description="Outer membrane protein beta-barrel domain-containing protein" evidence="1">
    <location>
        <begin position="21"/>
        <end position="153"/>
    </location>
</feature>
<evidence type="ECO:0008006" key="4">
    <source>
        <dbReference type="Google" id="ProtNLM"/>
    </source>
</evidence>
<evidence type="ECO:0000256" key="1">
    <source>
        <dbReference type="SAM" id="SignalP"/>
    </source>
</evidence>
<dbReference type="HOGENOM" id="CLU_1755593_0_0_10"/>
<feature type="signal peptide" evidence="1">
    <location>
        <begin position="1"/>
        <end position="20"/>
    </location>
</feature>
<evidence type="ECO:0000313" key="2">
    <source>
        <dbReference type="EMBL" id="AIL46313.1"/>
    </source>
</evidence>
<dbReference type="Proteomes" id="UP000028933">
    <property type="component" value="Chromosome"/>
</dbReference>
<dbReference type="EMBL" id="CP007547">
    <property type="protein sequence ID" value="AIL46313.1"/>
    <property type="molecule type" value="Genomic_DNA"/>
</dbReference>
<keyword evidence="1" id="KW-0732">Signal</keyword>
<name>A0A077EIH1_9FLAO</name>
<dbReference type="eggNOG" id="ENOG50338DM">
    <property type="taxonomic scope" value="Bacteria"/>
</dbReference>
<protein>
    <recommendedName>
        <fullName evidence="4">Outer membrane protein beta-barrel domain-containing protein</fullName>
    </recommendedName>
</protein>